<dbReference type="AlphaFoldDB" id="A0A8T3YJH4"/>
<evidence type="ECO:0000256" key="2">
    <source>
        <dbReference type="ARBA" id="ARBA00022692"/>
    </source>
</evidence>
<accession>A0A8T3YJH4</accession>
<feature type="transmembrane region" description="Helical" evidence="5">
    <location>
        <begin position="168"/>
        <end position="201"/>
    </location>
</feature>
<feature type="transmembrane region" description="Helical" evidence="5">
    <location>
        <begin position="105"/>
        <end position="126"/>
    </location>
</feature>
<comment type="caution">
    <text evidence="6">The sequence shown here is derived from an EMBL/GenBank/DDBJ whole genome shotgun (WGS) entry which is preliminary data.</text>
</comment>
<keyword evidence="4 5" id="KW-0472">Membrane</keyword>
<evidence type="ECO:0000256" key="3">
    <source>
        <dbReference type="ARBA" id="ARBA00022989"/>
    </source>
</evidence>
<evidence type="ECO:0000313" key="6">
    <source>
        <dbReference type="EMBL" id="MBI4210403.1"/>
    </source>
</evidence>
<comment type="subcellular location">
    <subcellularLocation>
        <location evidence="5">Cell membrane</location>
        <topology evidence="5">Multi-pass membrane protein</topology>
    </subcellularLocation>
    <subcellularLocation>
        <location evidence="1">Membrane</location>
        <topology evidence="1">Multi-pass membrane protein</topology>
    </subcellularLocation>
</comment>
<dbReference type="PANTHER" id="PTHR43701:SF2">
    <property type="entry name" value="MEMBRANE TRANSPORTER PROTEIN YJNA-RELATED"/>
    <property type="match status" value="1"/>
</dbReference>
<proteinExistence type="inferred from homology"/>
<dbReference type="EMBL" id="JACQPB010000034">
    <property type="protein sequence ID" value="MBI4210403.1"/>
    <property type="molecule type" value="Genomic_DNA"/>
</dbReference>
<protein>
    <recommendedName>
        <fullName evidence="5">Probable membrane transporter protein</fullName>
    </recommendedName>
</protein>
<evidence type="ECO:0000256" key="4">
    <source>
        <dbReference type="ARBA" id="ARBA00023136"/>
    </source>
</evidence>
<feature type="transmembrane region" description="Helical" evidence="5">
    <location>
        <begin position="78"/>
        <end position="99"/>
    </location>
</feature>
<feature type="transmembrane region" description="Helical" evidence="5">
    <location>
        <begin position="7"/>
        <end position="34"/>
    </location>
</feature>
<keyword evidence="3 5" id="KW-1133">Transmembrane helix</keyword>
<sequence length="255" mass="27041">MARFMDLFSFALVFAISLIAALIDVMVGGGGLIMVPGLGILGFSLHAVIATNRLFVVFFSLVGALNYWRRKISIDLKLVLVLLAARSLGSYFGANYVLVVPASSLKLFVAGFVVVALVAIVSLERFKNRTLGFMPKGRLRLALVATLFCVLGYYEGFVGGGGGTISRLLLTLLLGVTMLEAGLTDLIMSVASSAVASAVFVSANQVDYALLVPMVAGGTLGAFLGSHLAVSKGDRWLRPLLFTVVIVLLVKLAFF</sequence>
<dbReference type="Pfam" id="PF01925">
    <property type="entry name" value="TauE"/>
    <property type="match status" value="1"/>
</dbReference>
<keyword evidence="5" id="KW-1003">Cell membrane</keyword>
<gene>
    <name evidence="6" type="ORF">HY544_02770</name>
</gene>
<name>A0A8T3YJH4_9ARCH</name>
<dbReference type="InterPro" id="IPR002781">
    <property type="entry name" value="TM_pro_TauE-like"/>
</dbReference>
<feature type="transmembrane region" description="Helical" evidence="5">
    <location>
        <begin position="236"/>
        <end position="254"/>
    </location>
</feature>
<dbReference type="GO" id="GO:0005886">
    <property type="term" value="C:plasma membrane"/>
    <property type="evidence" value="ECO:0007669"/>
    <property type="project" value="UniProtKB-SubCell"/>
</dbReference>
<dbReference type="PANTHER" id="PTHR43701">
    <property type="entry name" value="MEMBRANE TRANSPORTER PROTEIN MJ0441-RELATED"/>
    <property type="match status" value="1"/>
</dbReference>
<comment type="similarity">
    <text evidence="5">Belongs to the 4-toluene sulfonate uptake permease (TSUP) (TC 2.A.102) family.</text>
</comment>
<feature type="transmembrane region" description="Helical" evidence="5">
    <location>
        <begin position="40"/>
        <end position="66"/>
    </location>
</feature>
<evidence type="ECO:0000256" key="1">
    <source>
        <dbReference type="ARBA" id="ARBA00004141"/>
    </source>
</evidence>
<evidence type="ECO:0000256" key="5">
    <source>
        <dbReference type="RuleBase" id="RU363041"/>
    </source>
</evidence>
<feature type="transmembrane region" description="Helical" evidence="5">
    <location>
        <begin position="138"/>
        <end position="156"/>
    </location>
</feature>
<dbReference type="Proteomes" id="UP000732298">
    <property type="component" value="Unassembled WGS sequence"/>
</dbReference>
<reference evidence="6" key="1">
    <citation type="submission" date="2020-07" db="EMBL/GenBank/DDBJ databases">
        <title>Huge and variable diversity of episymbiotic CPR bacteria and DPANN archaea in groundwater ecosystems.</title>
        <authorList>
            <person name="He C.Y."/>
            <person name="Keren R."/>
            <person name="Whittaker M."/>
            <person name="Farag I.F."/>
            <person name="Doudna J."/>
            <person name="Cate J.H.D."/>
            <person name="Banfield J.F."/>
        </authorList>
    </citation>
    <scope>NUCLEOTIDE SEQUENCE</scope>
    <source>
        <strain evidence="6">NC_groundwater_1296_Ag_S-0.2um_52_80</strain>
    </source>
</reference>
<evidence type="ECO:0000313" key="7">
    <source>
        <dbReference type="Proteomes" id="UP000732298"/>
    </source>
</evidence>
<organism evidence="6 7">
    <name type="scientific">Candidatus Iainarchaeum sp</name>
    <dbReference type="NCBI Taxonomy" id="3101447"/>
    <lineage>
        <taxon>Archaea</taxon>
        <taxon>Candidatus Iainarchaeota</taxon>
        <taxon>Candidatus Iainarchaeia</taxon>
        <taxon>Candidatus Iainarchaeales</taxon>
        <taxon>Candidatus Iainarchaeaceae</taxon>
        <taxon>Candidatus Iainarchaeum</taxon>
    </lineage>
</organism>
<dbReference type="InterPro" id="IPR051598">
    <property type="entry name" value="TSUP/Inactive_protease-like"/>
</dbReference>
<keyword evidence="2 5" id="KW-0812">Transmembrane</keyword>
<feature type="transmembrane region" description="Helical" evidence="5">
    <location>
        <begin position="208"/>
        <end position="230"/>
    </location>
</feature>